<evidence type="ECO:0000313" key="1">
    <source>
        <dbReference type="EMBL" id="KIV98758.1"/>
    </source>
</evidence>
<dbReference type="VEuPathDB" id="FungiDB:PV09_09486"/>
<dbReference type="GeneID" id="27317459"/>
<protein>
    <submittedName>
        <fullName evidence="1">Uncharacterized protein</fullName>
    </submittedName>
</protein>
<reference evidence="1 2" key="1">
    <citation type="submission" date="2015-01" db="EMBL/GenBank/DDBJ databases">
        <title>The Genome Sequence of Ochroconis gallopava CBS43764.</title>
        <authorList>
            <consortium name="The Broad Institute Genomics Platform"/>
            <person name="Cuomo C."/>
            <person name="de Hoog S."/>
            <person name="Gorbushina A."/>
            <person name="Stielow B."/>
            <person name="Teixiera M."/>
            <person name="Abouelleil A."/>
            <person name="Chapman S.B."/>
            <person name="Priest M."/>
            <person name="Young S.K."/>
            <person name="Wortman J."/>
            <person name="Nusbaum C."/>
            <person name="Birren B."/>
        </authorList>
    </citation>
    <scope>NUCLEOTIDE SEQUENCE [LARGE SCALE GENOMIC DNA]</scope>
    <source>
        <strain evidence="1 2">CBS 43764</strain>
    </source>
</reference>
<evidence type="ECO:0000313" key="2">
    <source>
        <dbReference type="Proteomes" id="UP000053259"/>
    </source>
</evidence>
<organism evidence="1 2">
    <name type="scientific">Verruconis gallopava</name>
    <dbReference type="NCBI Taxonomy" id="253628"/>
    <lineage>
        <taxon>Eukaryota</taxon>
        <taxon>Fungi</taxon>
        <taxon>Dikarya</taxon>
        <taxon>Ascomycota</taxon>
        <taxon>Pezizomycotina</taxon>
        <taxon>Dothideomycetes</taxon>
        <taxon>Pleosporomycetidae</taxon>
        <taxon>Venturiales</taxon>
        <taxon>Sympoventuriaceae</taxon>
        <taxon>Verruconis</taxon>
    </lineage>
</organism>
<dbReference type="AlphaFoldDB" id="A0A0D2AIK4"/>
<dbReference type="RefSeq" id="XP_016208628.1">
    <property type="nucleotide sequence ID" value="XM_016363551.1"/>
</dbReference>
<gene>
    <name evidence="1" type="ORF">PV09_09486</name>
</gene>
<dbReference type="EMBL" id="KN847600">
    <property type="protein sequence ID" value="KIV98758.1"/>
    <property type="molecule type" value="Genomic_DNA"/>
</dbReference>
<proteinExistence type="predicted"/>
<dbReference type="Proteomes" id="UP000053259">
    <property type="component" value="Unassembled WGS sequence"/>
</dbReference>
<sequence>MAKTPLNKMLLPNYSPRFYHSTGGSESTKCLLVDESIENSNEYALRGKNKASTLRRGLKWIQGAYHTLRGESLQELSTVGASESDIVVALPSEHGITCGDCET</sequence>
<accession>A0A0D2AIK4</accession>
<keyword evidence="2" id="KW-1185">Reference proteome</keyword>
<name>A0A0D2AIK4_9PEZI</name>
<dbReference type="HOGENOM" id="CLU_2265788_0_0_1"/>
<dbReference type="InParanoid" id="A0A0D2AIK4"/>